<sequence length="142" mass="16008">MINASGIATVLFGDDFESRSVRTLDDLRSRISKGLPKRVLKNTVSHVADRSGQQDLIYQIVPRGTLSRRDTLTPEESERVERLARVIATAEHVLGDELQTRRFMTSAHPLLGGKTPLELSYSELGARQVEELLWRIFYGVTE</sequence>
<dbReference type="Pfam" id="PF09722">
    <property type="entry name" value="Xre_MbcA_ParS_C"/>
    <property type="match status" value="1"/>
</dbReference>
<dbReference type="Proteomes" id="UP000027982">
    <property type="component" value="Chromosome"/>
</dbReference>
<feature type="domain" description="Antitoxin Xre-like helix-turn-helix" evidence="2">
    <location>
        <begin position="27"/>
        <end position="85"/>
    </location>
</feature>
<dbReference type="RefSeq" id="WP_025228932.1">
    <property type="nucleotide sequence ID" value="NZ_CP007139.1"/>
</dbReference>
<keyword evidence="4" id="KW-1185">Reference proteome</keyword>
<dbReference type="InterPro" id="IPR024467">
    <property type="entry name" value="Xre/MbcA/ParS-like_toxin-bd"/>
</dbReference>
<reference evidence="3 4" key="1">
    <citation type="journal article" date="2014" name="PLoS ONE">
        <title>The first complete genome sequence of the class fimbriimonadia in the phylum armatimonadetes.</title>
        <authorList>
            <person name="Hu Z.Y."/>
            <person name="Wang Y.Z."/>
            <person name="Im W.T."/>
            <person name="Wang S.Y."/>
            <person name="Zhao G.P."/>
            <person name="Zheng H.J."/>
            <person name="Quan Z.X."/>
        </authorList>
    </citation>
    <scope>NUCLEOTIDE SEQUENCE [LARGE SCALE GENOMIC DNA]</scope>
    <source>
        <strain evidence="3">Gsoil 348</strain>
    </source>
</reference>
<evidence type="ECO:0000259" key="2">
    <source>
        <dbReference type="Pfam" id="PF20432"/>
    </source>
</evidence>
<dbReference type="GO" id="GO:0003677">
    <property type="term" value="F:DNA binding"/>
    <property type="evidence" value="ECO:0007669"/>
    <property type="project" value="InterPro"/>
</dbReference>
<gene>
    <name evidence="3" type="ORF">OP10G_3779</name>
</gene>
<feature type="domain" description="Antitoxin Xre/MbcA/ParS-like toxin-binding" evidence="1">
    <location>
        <begin position="90"/>
        <end position="139"/>
    </location>
</feature>
<dbReference type="KEGG" id="fgi:OP10G_3779"/>
<evidence type="ECO:0000313" key="3">
    <source>
        <dbReference type="EMBL" id="AIE87147.1"/>
    </source>
</evidence>
<dbReference type="STRING" id="661478.OP10G_3779"/>
<dbReference type="AlphaFoldDB" id="A0A068NUW9"/>
<proteinExistence type="predicted"/>
<evidence type="ECO:0000313" key="4">
    <source>
        <dbReference type="Proteomes" id="UP000027982"/>
    </source>
</evidence>
<dbReference type="InterPro" id="IPR046847">
    <property type="entry name" value="Xre-like_HTH"/>
</dbReference>
<name>A0A068NUW9_FIMGI</name>
<protein>
    <submittedName>
        <fullName evidence="3">Uncharacterized protein</fullName>
    </submittedName>
</protein>
<organism evidence="3 4">
    <name type="scientific">Fimbriimonas ginsengisoli Gsoil 348</name>
    <dbReference type="NCBI Taxonomy" id="661478"/>
    <lineage>
        <taxon>Bacteria</taxon>
        <taxon>Bacillati</taxon>
        <taxon>Armatimonadota</taxon>
        <taxon>Fimbriimonadia</taxon>
        <taxon>Fimbriimonadales</taxon>
        <taxon>Fimbriimonadaceae</taxon>
        <taxon>Fimbriimonas</taxon>
    </lineage>
</organism>
<evidence type="ECO:0000259" key="1">
    <source>
        <dbReference type="Pfam" id="PF09722"/>
    </source>
</evidence>
<dbReference type="InterPro" id="IPR011979">
    <property type="entry name" value="Antitox_Xre"/>
</dbReference>
<dbReference type="NCBIfam" id="TIGR02293">
    <property type="entry name" value="TAS_TIGR02293"/>
    <property type="match status" value="1"/>
</dbReference>
<dbReference type="Pfam" id="PF20432">
    <property type="entry name" value="Xre-like-HTH"/>
    <property type="match status" value="1"/>
</dbReference>
<dbReference type="EMBL" id="CP007139">
    <property type="protein sequence ID" value="AIE87147.1"/>
    <property type="molecule type" value="Genomic_DNA"/>
</dbReference>
<accession>A0A068NUW9</accession>
<dbReference type="eggNOG" id="COG5642">
    <property type="taxonomic scope" value="Bacteria"/>
</dbReference>
<dbReference type="HOGENOM" id="CLU_109353_6_0_0"/>